<dbReference type="SUPFAM" id="SSF63825">
    <property type="entry name" value="YWTD domain"/>
    <property type="match status" value="1"/>
</dbReference>
<dbReference type="InterPro" id="IPR047153">
    <property type="entry name" value="TRIM45/56/19-like"/>
</dbReference>
<dbReference type="AlphaFoldDB" id="A0A8B6H4Y3"/>
<evidence type="ECO:0000313" key="2">
    <source>
        <dbReference type="Proteomes" id="UP000596742"/>
    </source>
</evidence>
<dbReference type="Gene3D" id="4.10.830.40">
    <property type="match status" value="1"/>
</dbReference>
<dbReference type="PANTHER" id="PTHR25462:SF296">
    <property type="entry name" value="MEIOTIC P26, ISOFORM F"/>
    <property type="match status" value="1"/>
</dbReference>
<evidence type="ECO:0008006" key="3">
    <source>
        <dbReference type="Google" id="ProtNLM"/>
    </source>
</evidence>
<dbReference type="Proteomes" id="UP000596742">
    <property type="component" value="Unassembled WGS sequence"/>
</dbReference>
<dbReference type="PANTHER" id="PTHR25462">
    <property type="entry name" value="BONUS, ISOFORM C-RELATED"/>
    <property type="match status" value="1"/>
</dbReference>
<sequence>MALSKEQENFCKIAFLNVDVVTEALRALLDHHLTEYGCTLEKLLNTHQHKLFHLYVNKKCQSISCKHQIPDKRVLSKHQLSKLFNTSATTSTSPYKDFGNFTPCLAIKGLKAAHLDVSMLRVVLSLCCIDLFWKSCLAKEGKSLENFLNEHKHDLYHLWQSKTRCCKCDQYYKPPSDFSGLKKLHFEILFSRKVVHSCKAGTSCILCSCSVSPTLKESDIEDQIAIVVQDYFCPLKKNVNKLVDCRNNCYAHVSEAKFTDSTYNNIWTNVTNAIEQLSIHMKSKDALKQKITKVKGLLLNMKEYEKYKQLVQEQIEEDKEIRETLAIGLQTVTDRLDKIVCAMQKDRMNNSTEDPTKEKRIYEVCQPCNSQNKLSQAEFGCLTCVEVYCNQCNFSHSTYKAFKNHRLIGIQEYTRLNESFQKYDKVCNLHNKDLICYCSLHHSPVCVRCIQLNHSKCPSPVNIGDVATQLRSTNSDVLDKDFEEIDRTLKTLRQSTEGHLADLDGTGEEQNKAVTDLKMKIQLEFHAYLDHIEKLTRDSITENISECKSKLKISLKEINRRRESFEKLQEQWLLQKRNATDEESFFAIRDIQELLRDLDTKIQYLRDTYVDTSIEFIPDENFSEAIKTLQPNFGQINNVRKFSIPIDKLSFRRANMTQAQIQIQGKSKAETLEIEFAHQFIIPTKKSKGNMLNCTIVSGKYLVVADENNSKLHFFNTENMAFSEMATDHKPFDIVGMDDDVIVSYGDQNYIEIIQVSSTHFKKRDLGNNCLGLSVCDRIIYVITYPKGVTVLNDQIEVLREILMNVEGVCFLSVHSERLLYSSWKLDERIIVCSNMSGKQIWH</sequence>
<evidence type="ECO:0000313" key="1">
    <source>
        <dbReference type="EMBL" id="VDI73802.1"/>
    </source>
</evidence>
<name>A0A8B6H4Y3_MYTGA</name>
<gene>
    <name evidence="1" type="ORF">MGAL_10B087630</name>
</gene>
<reference evidence="1" key="1">
    <citation type="submission" date="2018-11" db="EMBL/GenBank/DDBJ databases">
        <authorList>
            <person name="Alioto T."/>
            <person name="Alioto T."/>
        </authorList>
    </citation>
    <scope>NUCLEOTIDE SEQUENCE</scope>
</reference>
<keyword evidence="2" id="KW-1185">Reference proteome</keyword>
<proteinExistence type="predicted"/>
<protein>
    <recommendedName>
        <fullName evidence="3">B box-type domain-containing protein</fullName>
    </recommendedName>
</protein>
<dbReference type="OrthoDB" id="10321584at2759"/>
<dbReference type="EMBL" id="UYJE01009476">
    <property type="protein sequence ID" value="VDI73802.1"/>
    <property type="molecule type" value="Genomic_DNA"/>
</dbReference>
<comment type="caution">
    <text evidence="1">The sequence shown here is derived from an EMBL/GenBank/DDBJ whole genome shotgun (WGS) entry which is preliminary data.</text>
</comment>
<accession>A0A8B6H4Y3</accession>
<organism evidence="1 2">
    <name type="scientific">Mytilus galloprovincialis</name>
    <name type="common">Mediterranean mussel</name>
    <dbReference type="NCBI Taxonomy" id="29158"/>
    <lineage>
        <taxon>Eukaryota</taxon>
        <taxon>Metazoa</taxon>
        <taxon>Spiralia</taxon>
        <taxon>Lophotrochozoa</taxon>
        <taxon>Mollusca</taxon>
        <taxon>Bivalvia</taxon>
        <taxon>Autobranchia</taxon>
        <taxon>Pteriomorphia</taxon>
        <taxon>Mytilida</taxon>
        <taxon>Mytiloidea</taxon>
        <taxon>Mytilidae</taxon>
        <taxon>Mytilinae</taxon>
        <taxon>Mytilus</taxon>
    </lineage>
</organism>